<evidence type="ECO:0000256" key="1">
    <source>
        <dbReference type="SAM" id="Phobius"/>
    </source>
</evidence>
<feature type="transmembrane region" description="Helical" evidence="1">
    <location>
        <begin position="77"/>
        <end position="95"/>
    </location>
</feature>
<dbReference type="AlphaFoldDB" id="A0A6N4SP35"/>
<dbReference type="EMBL" id="CP000383">
    <property type="protein sequence ID" value="ABG58076.1"/>
    <property type="molecule type" value="Genomic_DNA"/>
</dbReference>
<evidence type="ECO:0000313" key="3">
    <source>
        <dbReference type="Proteomes" id="UP000001822"/>
    </source>
</evidence>
<reference evidence="2 3" key="1">
    <citation type="journal article" date="2007" name="Appl. Environ. Microbiol.">
        <title>Genome sequence of the cellulolytic gliding bacterium Cytophaga hutchinsonii.</title>
        <authorList>
            <person name="Xie G."/>
            <person name="Bruce D.C."/>
            <person name="Challacombe J.F."/>
            <person name="Chertkov O."/>
            <person name="Detter J.C."/>
            <person name="Gilna P."/>
            <person name="Han C.S."/>
            <person name="Lucas S."/>
            <person name="Misra M."/>
            <person name="Myers G.L."/>
            <person name="Richardson P."/>
            <person name="Tapia R."/>
            <person name="Thayer N."/>
            <person name="Thompson L.S."/>
            <person name="Brettin T.S."/>
            <person name="Henrissat B."/>
            <person name="Wilson D.B."/>
            <person name="McBride M.J."/>
        </authorList>
    </citation>
    <scope>NUCLEOTIDE SEQUENCE [LARGE SCALE GENOMIC DNA]</scope>
    <source>
        <strain evidence="3">ATCC 33406 / DSM 1761 / CIP 103989 / NBRC 15051 / NCIMB 9469 / D465</strain>
    </source>
</reference>
<keyword evidence="1" id="KW-0812">Transmembrane</keyword>
<accession>A0A6N4SP35</accession>
<dbReference type="Proteomes" id="UP000001822">
    <property type="component" value="Chromosome"/>
</dbReference>
<organism evidence="2 3">
    <name type="scientific">Cytophaga hutchinsonii (strain ATCC 33406 / DSM 1761 / CIP 103989 / NBRC 15051 / NCIMB 9469 / D465)</name>
    <dbReference type="NCBI Taxonomy" id="269798"/>
    <lineage>
        <taxon>Bacteria</taxon>
        <taxon>Pseudomonadati</taxon>
        <taxon>Bacteroidota</taxon>
        <taxon>Cytophagia</taxon>
        <taxon>Cytophagales</taxon>
        <taxon>Cytophagaceae</taxon>
        <taxon>Cytophaga</taxon>
    </lineage>
</organism>
<evidence type="ECO:0000313" key="2">
    <source>
        <dbReference type="EMBL" id="ABG58076.1"/>
    </source>
</evidence>
<dbReference type="KEGG" id="chu:CHU_0789"/>
<keyword evidence="1" id="KW-0472">Membrane</keyword>
<dbReference type="RefSeq" id="WP_011584192.1">
    <property type="nucleotide sequence ID" value="NZ_FPJX01000001.1"/>
</dbReference>
<keyword evidence="1" id="KW-1133">Transmembrane helix</keyword>
<sequence>MKIRASDFVPEALIFNLSKRNTMKIPKGFSFFIQADKSVHIILKNYDGNFLAFQILILALPLAIASVITAANLNNTFFIVFGLLAAVIYWCVYNYKDKTKFIFTDKYFYVLEGLHQYEKIRVQAHEIIGIEKTKNDGKVFSSARTAHTTKTKPTYQLYVITKNDRLLVTRHVGPNGQEYLCEAIEAWVEKMKQ</sequence>
<keyword evidence="3" id="KW-1185">Reference proteome</keyword>
<protein>
    <submittedName>
        <fullName evidence="2">Uncharacterized protein</fullName>
    </submittedName>
</protein>
<proteinExistence type="predicted"/>
<feature type="transmembrane region" description="Helical" evidence="1">
    <location>
        <begin position="50"/>
        <end position="71"/>
    </location>
</feature>
<gene>
    <name evidence="2" type="ordered locus">CHU_0789</name>
</gene>
<name>A0A6N4SP35_CYTH3</name>